<evidence type="ECO:0000256" key="3">
    <source>
        <dbReference type="ARBA" id="ARBA00022833"/>
    </source>
</evidence>
<proteinExistence type="predicted"/>
<sequence length="401" mass="45500">MVLINCACCAAPLPHPAKQCSRCKTLYCSPTCQKQHWEQGGHDKLCRKIRKGGGAEQYHADTKFKEAVTVAAEACKEDAKGQTCYICGDDKEGLVRMCACRGTAGFAHVSCLMEQAKILMDEVEENNLDDRALEKRWERWHKCGQCEQNYHGIVACALGWACWKTYLGRSETDQIRLSATRLLGNVLFDAGDHEDALLARQAELSLMKRVGAPGDHMLRVQTRVGYSYNALGRHEEGLPLQRDVYSGRLKLHGENHQETIWSAGYLANSLYRTRRFDEGKALLRKVIPVARRVLGKGNIDVIRLRWSYGLFLYRAPDATLDDIREAVATMEETYGTVRRAFGAEHSYTREMDPKDIRFAQAELRAREGKWRGISEALGYVMDPEDPAVRRRTSFKFNFKLL</sequence>
<feature type="domain" description="MYND-type" evidence="5">
    <location>
        <begin position="6"/>
        <end position="46"/>
    </location>
</feature>
<evidence type="ECO:0000256" key="1">
    <source>
        <dbReference type="ARBA" id="ARBA00022723"/>
    </source>
</evidence>
<dbReference type="Pfam" id="PF12906">
    <property type="entry name" value="RINGv"/>
    <property type="match status" value="1"/>
</dbReference>
<dbReference type="Gene3D" id="6.10.140.2220">
    <property type="match status" value="1"/>
</dbReference>
<evidence type="ECO:0000313" key="6">
    <source>
        <dbReference type="EMBL" id="CAH0370974.1"/>
    </source>
</evidence>
<dbReference type="InterPro" id="IPR011990">
    <property type="entry name" value="TPR-like_helical_dom_sf"/>
</dbReference>
<evidence type="ECO:0000256" key="4">
    <source>
        <dbReference type="PROSITE-ProRule" id="PRU00134"/>
    </source>
</evidence>
<keyword evidence="2 4" id="KW-0863">Zinc-finger</keyword>
<protein>
    <recommendedName>
        <fullName evidence="5">MYND-type domain-containing protein</fullName>
    </recommendedName>
</protein>
<name>A0A8J2WX33_9STRA</name>
<dbReference type="AlphaFoldDB" id="A0A8J2WX33"/>
<dbReference type="Proteomes" id="UP000789595">
    <property type="component" value="Unassembled WGS sequence"/>
</dbReference>
<accession>A0A8J2WX33</accession>
<dbReference type="SUPFAM" id="SSF57850">
    <property type="entry name" value="RING/U-box"/>
    <property type="match status" value="1"/>
</dbReference>
<evidence type="ECO:0000313" key="7">
    <source>
        <dbReference type="Proteomes" id="UP000789595"/>
    </source>
</evidence>
<organism evidence="6 7">
    <name type="scientific">Pelagomonas calceolata</name>
    <dbReference type="NCBI Taxonomy" id="35677"/>
    <lineage>
        <taxon>Eukaryota</taxon>
        <taxon>Sar</taxon>
        <taxon>Stramenopiles</taxon>
        <taxon>Ochrophyta</taxon>
        <taxon>Pelagophyceae</taxon>
        <taxon>Pelagomonadales</taxon>
        <taxon>Pelagomonadaceae</taxon>
        <taxon>Pelagomonas</taxon>
    </lineage>
</organism>
<dbReference type="GO" id="GO:0008270">
    <property type="term" value="F:zinc ion binding"/>
    <property type="evidence" value="ECO:0007669"/>
    <property type="project" value="UniProtKB-KW"/>
</dbReference>
<evidence type="ECO:0000256" key="2">
    <source>
        <dbReference type="ARBA" id="ARBA00022771"/>
    </source>
</evidence>
<keyword evidence="1" id="KW-0479">Metal-binding</keyword>
<dbReference type="EMBL" id="CAKKNE010000003">
    <property type="protein sequence ID" value="CAH0370974.1"/>
    <property type="molecule type" value="Genomic_DNA"/>
</dbReference>
<dbReference type="OrthoDB" id="1577640at2759"/>
<keyword evidence="3" id="KW-0862">Zinc</keyword>
<dbReference type="Pfam" id="PF01753">
    <property type="entry name" value="zf-MYND"/>
    <property type="match status" value="1"/>
</dbReference>
<dbReference type="Gene3D" id="1.25.40.10">
    <property type="entry name" value="Tetratricopeptide repeat domain"/>
    <property type="match status" value="1"/>
</dbReference>
<dbReference type="InterPro" id="IPR011016">
    <property type="entry name" value="Znf_RING-CH"/>
</dbReference>
<dbReference type="InterPro" id="IPR002893">
    <property type="entry name" value="Znf_MYND"/>
</dbReference>
<gene>
    <name evidence="6" type="ORF">PECAL_3P08910</name>
</gene>
<reference evidence="6" key="1">
    <citation type="submission" date="2021-11" db="EMBL/GenBank/DDBJ databases">
        <authorList>
            <consortium name="Genoscope - CEA"/>
            <person name="William W."/>
        </authorList>
    </citation>
    <scope>NUCLEOTIDE SEQUENCE</scope>
</reference>
<evidence type="ECO:0000259" key="5">
    <source>
        <dbReference type="PROSITE" id="PS50865"/>
    </source>
</evidence>
<dbReference type="Gene3D" id="3.30.40.10">
    <property type="entry name" value="Zinc/RING finger domain, C3HC4 (zinc finger)"/>
    <property type="match status" value="1"/>
</dbReference>
<keyword evidence="7" id="KW-1185">Reference proteome</keyword>
<comment type="caution">
    <text evidence="6">The sequence shown here is derived from an EMBL/GenBank/DDBJ whole genome shotgun (WGS) entry which is preliminary data.</text>
</comment>
<dbReference type="SUPFAM" id="SSF48452">
    <property type="entry name" value="TPR-like"/>
    <property type="match status" value="1"/>
</dbReference>
<dbReference type="SUPFAM" id="SSF144232">
    <property type="entry name" value="HIT/MYND zinc finger-like"/>
    <property type="match status" value="1"/>
</dbReference>
<dbReference type="PROSITE" id="PS50865">
    <property type="entry name" value="ZF_MYND_2"/>
    <property type="match status" value="1"/>
</dbReference>
<dbReference type="InterPro" id="IPR013083">
    <property type="entry name" value="Znf_RING/FYVE/PHD"/>
</dbReference>
<dbReference type="Pfam" id="PF13424">
    <property type="entry name" value="TPR_12"/>
    <property type="match status" value="1"/>
</dbReference>